<feature type="transmembrane region" description="Helical" evidence="2">
    <location>
        <begin position="804"/>
        <end position="826"/>
    </location>
</feature>
<dbReference type="InParanoid" id="T0QVI7"/>
<dbReference type="InterPro" id="IPR013662">
    <property type="entry name" value="RIH_assoc-dom"/>
</dbReference>
<dbReference type="RefSeq" id="XP_008604813.1">
    <property type="nucleotide sequence ID" value="XM_008606591.1"/>
</dbReference>
<feature type="domain" description="RyR/IP3R Homology associated" evidence="3">
    <location>
        <begin position="259"/>
        <end position="348"/>
    </location>
</feature>
<dbReference type="VEuPathDB" id="FungiDB:SDRG_01078"/>
<feature type="transmembrane region" description="Helical" evidence="2">
    <location>
        <begin position="737"/>
        <end position="758"/>
    </location>
</feature>
<sequence length="900" mass="99958">MSFNSGSHPPTLLALSSSSSMRASYGTRPKSVDDAAPEDPMQALVGRLRQVHTAHLWDVGSDTSSSASPGGWAINYLLLDLDTLIRFLREKRDQVNVKRDQVNVVENESSAPASFWRRPFQAEAKHKALLYGHKEWRDVQRKAVKLGVADLIVSFLPPLQSPSSSSTLQLLDKSASSSSSLRSSSSSSTPPAVLRTTEHRSTAIHEHMAAMESKLLELAYEFVAGGCLYAQNALYDAFLDAHDRVRAFLMMSMAARHRACDALVVLQQLCENHHTAWQAFVRGSETSFLAVSIRQLRDVYGRDVPVSLDDTYLVHALFAFFIEACQGPDEENQLQLASSRALSLFCDFAVHDVVYHIDVPLPVQRTLQRLASETLLAVLEGATAECIPNLLATALTADRVLTRLLADDAVLRSMATPTESDVFVAGVDLVHVVLRLTNGHLTPTDGVVLGASAIDSFRLDWDELETKWKAAGAMRRFRAPMVSVEVARRGTSFTVFFLLPTTASFFDKGLRKRFLDSMDLGADDALQVLTSHHAQELAQELRVMQWLQRHWLYARLGSWNWRLRQLMLYLSGYINFVLVLTLQYPSTAPTSSNVAAKTAAMDLILCVLGVGLVVLTSLLWAFHWVQTLCFSYAKHHITLAKLQLCSSQVITDRVWRAFRHVIFLLQLFASTFSIIVFLYSADDRATQVLGCGACLETTRSFFAAVRTATGMHRTLVADTGTYREMCGPRSVLASNLMFWYCVLYDTFFAGPVLLFGAYTLCAVLALQPFSWAYLFYGFPLLDILETNSRLNFIATAMRTNLGKLGVTAVFGAIVMYIFSLVGFFLLQDEMTSDDQVAHCSTFLSATRRRFATVCSRAVGLATTSRRRSTTSSSTTSRRGTLSGWSLTWRFSSLSSRFSST</sequence>
<keyword evidence="2" id="KW-1133">Transmembrane helix</keyword>
<gene>
    <name evidence="4" type="ORF">SDRG_01078</name>
</gene>
<evidence type="ECO:0000313" key="5">
    <source>
        <dbReference type="Proteomes" id="UP000030762"/>
    </source>
</evidence>
<feature type="transmembrane region" description="Helical" evidence="2">
    <location>
        <begin position="657"/>
        <end position="679"/>
    </location>
</feature>
<feature type="transmembrane region" description="Helical" evidence="2">
    <location>
        <begin position="566"/>
        <end position="582"/>
    </location>
</feature>
<proteinExistence type="predicted"/>
<accession>T0QVI7</accession>
<reference evidence="4 5" key="1">
    <citation type="submission" date="2012-04" db="EMBL/GenBank/DDBJ databases">
        <title>The Genome Sequence of Saprolegnia declina VS20.</title>
        <authorList>
            <consortium name="The Broad Institute Genome Sequencing Platform"/>
            <person name="Russ C."/>
            <person name="Nusbaum C."/>
            <person name="Tyler B."/>
            <person name="van West P."/>
            <person name="Dieguez-Uribeondo J."/>
            <person name="de Bruijn I."/>
            <person name="Tripathy S."/>
            <person name="Jiang R."/>
            <person name="Young S.K."/>
            <person name="Zeng Q."/>
            <person name="Gargeya S."/>
            <person name="Fitzgerald M."/>
            <person name="Haas B."/>
            <person name="Abouelleil A."/>
            <person name="Alvarado L."/>
            <person name="Arachchi H.M."/>
            <person name="Berlin A."/>
            <person name="Chapman S.B."/>
            <person name="Goldberg J."/>
            <person name="Griggs A."/>
            <person name="Gujja S."/>
            <person name="Hansen M."/>
            <person name="Howarth C."/>
            <person name="Imamovic A."/>
            <person name="Larimer J."/>
            <person name="McCowen C."/>
            <person name="Montmayeur A."/>
            <person name="Murphy C."/>
            <person name="Neiman D."/>
            <person name="Pearson M."/>
            <person name="Priest M."/>
            <person name="Roberts A."/>
            <person name="Saif S."/>
            <person name="Shea T."/>
            <person name="Sisk P."/>
            <person name="Sykes S."/>
            <person name="Wortman J."/>
            <person name="Nusbaum C."/>
            <person name="Birren B."/>
        </authorList>
    </citation>
    <scope>NUCLEOTIDE SEQUENCE [LARGE SCALE GENOMIC DNA]</scope>
    <source>
        <strain evidence="4 5">VS20</strain>
    </source>
</reference>
<name>T0QVI7_SAPDV</name>
<evidence type="ECO:0000256" key="2">
    <source>
        <dbReference type="SAM" id="Phobius"/>
    </source>
</evidence>
<keyword evidence="2" id="KW-0472">Membrane</keyword>
<dbReference type="GeneID" id="19941805"/>
<feature type="transmembrane region" description="Helical" evidence="2">
    <location>
        <begin position="603"/>
        <end position="622"/>
    </location>
</feature>
<dbReference type="Pfam" id="PF08454">
    <property type="entry name" value="RIH_assoc"/>
    <property type="match status" value="1"/>
</dbReference>
<dbReference type="EMBL" id="JH767133">
    <property type="protein sequence ID" value="EQC42244.1"/>
    <property type="molecule type" value="Genomic_DNA"/>
</dbReference>
<keyword evidence="5" id="KW-1185">Reference proteome</keyword>
<evidence type="ECO:0000256" key="1">
    <source>
        <dbReference type="SAM" id="MobiDB-lite"/>
    </source>
</evidence>
<protein>
    <recommendedName>
        <fullName evidence="3">RyR/IP3R Homology associated domain-containing protein</fullName>
    </recommendedName>
</protein>
<evidence type="ECO:0000313" key="4">
    <source>
        <dbReference type="EMBL" id="EQC42244.1"/>
    </source>
</evidence>
<dbReference type="PANTHER" id="PTHR45816">
    <property type="entry name" value="MIR DOMAIN-CONTAINING PROTEIN"/>
    <property type="match status" value="1"/>
</dbReference>
<dbReference type="STRING" id="1156394.T0QVI7"/>
<feature type="region of interest" description="Disordered" evidence="1">
    <location>
        <begin position="18"/>
        <end position="38"/>
    </location>
</feature>
<organism evidence="4 5">
    <name type="scientific">Saprolegnia diclina (strain VS20)</name>
    <dbReference type="NCBI Taxonomy" id="1156394"/>
    <lineage>
        <taxon>Eukaryota</taxon>
        <taxon>Sar</taxon>
        <taxon>Stramenopiles</taxon>
        <taxon>Oomycota</taxon>
        <taxon>Saprolegniomycetes</taxon>
        <taxon>Saprolegniales</taxon>
        <taxon>Saprolegniaceae</taxon>
        <taxon>Saprolegnia</taxon>
    </lineage>
</organism>
<dbReference type="GO" id="GO:0006816">
    <property type="term" value="P:calcium ion transport"/>
    <property type="evidence" value="ECO:0007669"/>
    <property type="project" value="InterPro"/>
</dbReference>
<evidence type="ECO:0000259" key="3">
    <source>
        <dbReference type="Pfam" id="PF08454"/>
    </source>
</evidence>
<dbReference type="PANTHER" id="PTHR45816:SF4">
    <property type="entry name" value="RYR_IP3R HOMOLOGY ASSOCIATED DOMAIN-CONTAINING PROTEIN"/>
    <property type="match status" value="1"/>
</dbReference>
<keyword evidence="2" id="KW-0812">Transmembrane</keyword>
<dbReference type="InterPro" id="IPR015925">
    <property type="entry name" value="Ryanodine_IP3_receptor"/>
</dbReference>
<dbReference type="OrthoDB" id="300855at2759"/>
<dbReference type="AlphaFoldDB" id="T0QVI7"/>
<dbReference type="Proteomes" id="UP000030762">
    <property type="component" value="Unassembled WGS sequence"/>
</dbReference>